<gene>
    <name evidence="6" type="ORF">C4N9_15410</name>
</gene>
<feature type="domain" description="CENP-V/GFA" evidence="5">
    <location>
        <begin position="5"/>
        <end position="110"/>
    </location>
</feature>
<evidence type="ECO:0000256" key="4">
    <source>
        <dbReference type="ARBA" id="ARBA00023239"/>
    </source>
</evidence>
<protein>
    <submittedName>
        <fullName evidence="6">Aldehyde-activating protein</fullName>
    </submittedName>
</protein>
<dbReference type="InterPro" id="IPR011057">
    <property type="entry name" value="Mss4-like_sf"/>
</dbReference>
<dbReference type="RefSeq" id="WP_109534234.1">
    <property type="nucleotide sequence ID" value="NZ_CAXPUO010000095.1"/>
</dbReference>
<dbReference type="EMBL" id="QEYD01000009">
    <property type="protein sequence ID" value="PWE27819.1"/>
    <property type="molecule type" value="Genomic_DNA"/>
</dbReference>
<name>A0A2U2C7J6_9RHOB</name>
<evidence type="ECO:0000256" key="2">
    <source>
        <dbReference type="ARBA" id="ARBA00022723"/>
    </source>
</evidence>
<evidence type="ECO:0000256" key="3">
    <source>
        <dbReference type="ARBA" id="ARBA00022833"/>
    </source>
</evidence>
<sequence>MSEPHQGRCLCGDVVYEAQGQPSTVTVCHCRFCQRATGGAYLVDALYKRARFRLVQGQPATYDHLSEGSGHIVQIRFCQRCGTKLWLEFQRWPDLVGIYAGTLDDPNGFDRSPARTHYIFADQAADWTVMPEGARVYGGDLSTPEGARIAPLCLDAPRISGQ</sequence>
<evidence type="ECO:0000313" key="7">
    <source>
        <dbReference type="Proteomes" id="UP000244940"/>
    </source>
</evidence>
<keyword evidence="2" id="KW-0479">Metal-binding</keyword>
<reference evidence="6 7" key="1">
    <citation type="submission" date="2018-05" db="EMBL/GenBank/DDBJ databases">
        <title>Pararhodobacter marina sp. nov., isolated from deep-sea water of the Indian Ocean.</title>
        <authorList>
            <person name="Lai Q.Sr."/>
            <person name="Liu X."/>
            <person name="Shao Z."/>
        </authorList>
    </citation>
    <scope>NUCLEOTIDE SEQUENCE [LARGE SCALE GENOMIC DNA]</scope>
    <source>
        <strain evidence="6 7">CIC4N-9</strain>
    </source>
</reference>
<proteinExistence type="inferred from homology"/>
<keyword evidence="3" id="KW-0862">Zinc</keyword>
<keyword evidence="7" id="KW-1185">Reference proteome</keyword>
<dbReference type="GeneID" id="94366283"/>
<dbReference type="Gene3D" id="3.90.1590.10">
    <property type="entry name" value="glutathione-dependent formaldehyde- activating enzyme (gfa)"/>
    <property type="match status" value="1"/>
</dbReference>
<evidence type="ECO:0000259" key="5">
    <source>
        <dbReference type="PROSITE" id="PS51891"/>
    </source>
</evidence>
<dbReference type="OrthoDB" id="9807246at2"/>
<dbReference type="GO" id="GO:0016846">
    <property type="term" value="F:carbon-sulfur lyase activity"/>
    <property type="evidence" value="ECO:0007669"/>
    <property type="project" value="InterPro"/>
</dbReference>
<dbReference type="PANTHER" id="PTHR33337">
    <property type="entry name" value="GFA DOMAIN-CONTAINING PROTEIN"/>
    <property type="match status" value="1"/>
</dbReference>
<dbReference type="Proteomes" id="UP000244940">
    <property type="component" value="Unassembled WGS sequence"/>
</dbReference>
<dbReference type="GO" id="GO:0046872">
    <property type="term" value="F:metal ion binding"/>
    <property type="evidence" value="ECO:0007669"/>
    <property type="project" value="UniProtKB-KW"/>
</dbReference>
<evidence type="ECO:0000313" key="6">
    <source>
        <dbReference type="EMBL" id="PWE27819.1"/>
    </source>
</evidence>
<dbReference type="SUPFAM" id="SSF51316">
    <property type="entry name" value="Mss4-like"/>
    <property type="match status" value="1"/>
</dbReference>
<comment type="similarity">
    <text evidence="1">Belongs to the Gfa family.</text>
</comment>
<keyword evidence="4" id="KW-0456">Lyase</keyword>
<dbReference type="AlphaFoldDB" id="A0A2U2C7J6"/>
<dbReference type="PROSITE" id="PS51891">
    <property type="entry name" value="CENP_V_GFA"/>
    <property type="match status" value="1"/>
</dbReference>
<organism evidence="6 7">
    <name type="scientific">Pararhodobacter marinus</name>
    <dbReference type="NCBI Taxonomy" id="2184063"/>
    <lineage>
        <taxon>Bacteria</taxon>
        <taxon>Pseudomonadati</taxon>
        <taxon>Pseudomonadota</taxon>
        <taxon>Alphaproteobacteria</taxon>
        <taxon>Rhodobacterales</taxon>
        <taxon>Paracoccaceae</taxon>
        <taxon>Pararhodobacter</taxon>
    </lineage>
</organism>
<dbReference type="PANTHER" id="PTHR33337:SF40">
    <property type="entry name" value="CENP-V_GFA DOMAIN-CONTAINING PROTEIN-RELATED"/>
    <property type="match status" value="1"/>
</dbReference>
<dbReference type="InterPro" id="IPR006913">
    <property type="entry name" value="CENP-V/GFA"/>
</dbReference>
<comment type="caution">
    <text evidence="6">The sequence shown here is derived from an EMBL/GenBank/DDBJ whole genome shotgun (WGS) entry which is preliminary data.</text>
</comment>
<dbReference type="Pfam" id="PF04828">
    <property type="entry name" value="GFA"/>
    <property type="match status" value="1"/>
</dbReference>
<evidence type="ECO:0000256" key="1">
    <source>
        <dbReference type="ARBA" id="ARBA00005495"/>
    </source>
</evidence>
<accession>A0A2U2C7J6</accession>